<dbReference type="EMBL" id="QRCT01000050">
    <property type="protein sequence ID" value="RDU21945.1"/>
    <property type="molecule type" value="Genomic_DNA"/>
</dbReference>
<dbReference type="AlphaFoldDB" id="A0A371AQT5"/>
<sequence>MAIQNRRGLKANFNANKMLPGEFAFCTDTGEVFYCYSAGNVKRLTTVEGVQTLLSSSQEAYTALQQLIADLQEQTVLTGILADIDALQNGKLDKTGDSKDNTVTFAEASTDTNIASGETHTTLFGKLLKNIKTLRSLIGTLANLTTTEKSNLVGAINEIAGQYGKKIDINNSGYEQNTRGLRTVTNANINEVAHTGDYYCVGCTNRPVEVNGILEVKAQDYDTIWQVYTPYTSEIIYTRKKVPGSGWLAWKKITPVAL</sequence>
<gene>
    <name evidence="1" type="ORF">DWV06_15520</name>
</gene>
<reference evidence="1 2" key="1">
    <citation type="submission" date="2018-07" db="EMBL/GenBank/DDBJ databases">
        <title>Anaerosacharophilus polymeroproducens gen. nov. sp. nov., an anaerobic bacterium isolated from salt field.</title>
        <authorList>
            <person name="Kim W."/>
            <person name="Yang S.-H."/>
            <person name="Oh J."/>
            <person name="Lee J.-H."/>
            <person name="Kwon K.K."/>
        </authorList>
    </citation>
    <scope>NUCLEOTIDE SEQUENCE [LARGE SCALE GENOMIC DNA]</scope>
    <source>
        <strain evidence="1 2">MCWD5</strain>
    </source>
</reference>
<comment type="caution">
    <text evidence="1">The sequence shown here is derived from an EMBL/GenBank/DDBJ whole genome shotgun (WGS) entry which is preliminary data.</text>
</comment>
<keyword evidence="2" id="KW-1185">Reference proteome</keyword>
<name>A0A371AQT5_9FIRM</name>
<accession>A0A371AQT5</accession>
<evidence type="ECO:0000313" key="1">
    <source>
        <dbReference type="EMBL" id="RDU21945.1"/>
    </source>
</evidence>
<protein>
    <submittedName>
        <fullName evidence="1">Uncharacterized protein</fullName>
    </submittedName>
</protein>
<dbReference type="Proteomes" id="UP000255036">
    <property type="component" value="Unassembled WGS sequence"/>
</dbReference>
<evidence type="ECO:0000313" key="2">
    <source>
        <dbReference type="Proteomes" id="UP000255036"/>
    </source>
</evidence>
<organism evidence="1 2">
    <name type="scientific">Anaerosacchariphilus polymeriproducens</name>
    <dbReference type="NCBI Taxonomy" id="1812858"/>
    <lineage>
        <taxon>Bacteria</taxon>
        <taxon>Bacillati</taxon>
        <taxon>Bacillota</taxon>
        <taxon>Clostridia</taxon>
        <taxon>Lachnospirales</taxon>
        <taxon>Lachnospiraceae</taxon>
        <taxon>Anaerosacchariphilus</taxon>
    </lineage>
</organism>
<dbReference type="CDD" id="cd19958">
    <property type="entry name" value="pyocin_knob"/>
    <property type="match status" value="1"/>
</dbReference>
<proteinExistence type="predicted"/>